<dbReference type="Proteomes" id="UP000008066">
    <property type="component" value="Unassembled WGS sequence"/>
</dbReference>
<dbReference type="GeneID" id="18260044"/>
<gene>
    <name evidence="3" type="ORF">CTHT_0060060</name>
</gene>
<feature type="compositionally biased region" description="Low complexity" evidence="1">
    <location>
        <begin position="410"/>
        <end position="428"/>
    </location>
</feature>
<dbReference type="eggNOG" id="ENOG502RJ54">
    <property type="taxonomic scope" value="Eukaryota"/>
</dbReference>
<dbReference type="OrthoDB" id="3537340at2759"/>
<reference evidence="3 4" key="1">
    <citation type="journal article" date="2011" name="Cell">
        <title>Insight into structure and assembly of the nuclear pore complex by utilizing the genome of a eukaryotic thermophile.</title>
        <authorList>
            <person name="Amlacher S."/>
            <person name="Sarges P."/>
            <person name="Flemming D."/>
            <person name="van Noort V."/>
            <person name="Kunze R."/>
            <person name="Devos D.P."/>
            <person name="Arumugam M."/>
            <person name="Bork P."/>
            <person name="Hurt E."/>
        </authorList>
    </citation>
    <scope>NUCLEOTIDE SEQUENCE [LARGE SCALE GENOMIC DNA]</scope>
    <source>
        <strain evidence="4">DSM 1495 / CBS 144.50 / IMI 039719</strain>
    </source>
</reference>
<dbReference type="EMBL" id="GL988046">
    <property type="protein sequence ID" value="EGS17993.1"/>
    <property type="molecule type" value="Genomic_DNA"/>
</dbReference>
<feature type="compositionally biased region" description="Low complexity" evidence="1">
    <location>
        <begin position="547"/>
        <end position="564"/>
    </location>
</feature>
<evidence type="ECO:0000256" key="1">
    <source>
        <dbReference type="SAM" id="MobiDB-lite"/>
    </source>
</evidence>
<evidence type="ECO:0000313" key="3">
    <source>
        <dbReference type="EMBL" id="EGS17993.1"/>
    </source>
</evidence>
<dbReference type="AlphaFoldDB" id="G0SEX7"/>
<keyword evidence="2" id="KW-0812">Transmembrane</keyword>
<organism evidence="4">
    <name type="scientific">Chaetomium thermophilum (strain DSM 1495 / CBS 144.50 / IMI 039719)</name>
    <name type="common">Thermochaetoides thermophila</name>
    <dbReference type="NCBI Taxonomy" id="759272"/>
    <lineage>
        <taxon>Eukaryota</taxon>
        <taxon>Fungi</taxon>
        <taxon>Dikarya</taxon>
        <taxon>Ascomycota</taxon>
        <taxon>Pezizomycotina</taxon>
        <taxon>Sordariomycetes</taxon>
        <taxon>Sordariomycetidae</taxon>
        <taxon>Sordariales</taxon>
        <taxon>Chaetomiaceae</taxon>
        <taxon>Thermochaetoides</taxon>
    </lineage>
</organism>
<feature type="compositionally biased region" description="Polar residues" evidence="1">
    <location>
        <begin position="200"/>
        <end position="211"/>
    </location>
</feature>
<feature type="compositionally biased region" description="Low complexity" evidence="1">
    <location>
        <begin position="489"/>
        <end position="516"/>
    </location>
</feature>
<feature type="compositionally biased region" description="Gly residues" evidence="1">
    <location>
        <begin position="429"/>
        <end position="443"/>
    </location>
</feature>
<protein>
    <submittedName>
        <fullName evidence="3">Uncharacterized protein</fullName>
    </submittedName>
</protein>
<keyword evidence="2" id="KW-0472">Membrane</keyword>
<feature type="transmembrane region" description="Helical" evidence="2">
    <location>
        <begin position="111"/>
        <end position="136"/>
    </location>
</feature>
<accession>G0SEX7</accession>
<feature type="transmembrane region" description="Helical" evidence="2">
    <location>
        <begin position="30"/>
        <end position="48"/>
    </location>
</feature>
<dbReference type="RefSeq" id="XP_006696324.1">
    <property type="nucleotide sequence ID" value="XM_006696261.1"/>
</dbReference>
<feature type="transmembrane region" description="Helical" evidence="2">
    <location>
        <begin position="148"/>
        <end position="169"/>
    </location>
</feature>
<dbReference type="KEGG" id="cthr:CTHT_0060060"/>
<dbReference type="HOGENOM" id="CLU_445487_0_0_1"/>
<feature type="compositionally biased region" description="Basic and acidic residues" evidence="1">
    <location>
        <begin position="220"/>
        <end position="233"/>
    </location>
</feature>
<proteinExistence type="predicted"/>
<evidence type="ECO:0000256" key="2">
    <source>
        <dbReference type="SAM" id="Phobius"/>
    </source>
</evidence>
<feature type="region of interest" description="Disordered" evidence="1">
    <location>
        <begin position="462"/>
        <end position="517"/>
    </location>
</feature>
<feature type="region of interest" description="Disordered" evidence="1">
    <location>
        <begin position="178"/>
        <end position="233"/>
    </location>
</feature>
<feature type="compositionally biased region" description="Polar residues" evidence="1">
    <location>
        <begin position="314"/>
        <end position="324"/>
    </location>
</feature>
<keyword evidence="4" id="KW-1185">Reference proteome</keyword>
<feature type="transmembrane region" description="Helical" evidence="2">
    <location>
        <begin position="76"/>
        <end position="99"/>
    </location>
</feature>
<evidence type="ECO:0000313" key="4">
    <source>
        <dbReference type="Proteomes" id="UP000008066"/>
    </source>
</evidence>
<keyword evidence="2" id="KW-1133">Transmembrane helix</keyword>
<feature type="region of interest" description="Disordered" evidence="1">
    <location>
        <begin position="539"/>
        <end position="598"/>
    </location>
</feature>
<feature type="compositionally biased region" description="Gly residues" evidence="1">
    <location>
        <begin position="462"/>
        <end position="475"/>
    </location>
</feature>
<feature type="region of interest" description="Disordered" evidence="1">
    <location>
        <begin position="294"/>
        <end position="325"/>
    </location>
</feature>
<name>G0SEX7_CHATD</name>
<sequence>MSGGFNPIDPQRCAHYAGFAAHLNRKAFDFIYWFLFAAVICMLFLASWKYSGDLDKINQLGLEPHSREYRRRMKRCMIICGLYASVAVVAVVMEVYALMALQFCDGEDLMSLYWSTWTMLQVGSVIAILGIVLSVFNTLRNNKNPPWALALGTPVLVVAGIGHAVHGAMRKRVRQVRSRSRSRRRTMSAASSMTDITARLPTSQRRATSEMTGFPISREQTIRADDSEREPEFAHSCYPNSIYTTKSRENLTIAPVTTTATLTTSAPATFLGFSPTGDPIVKLPADMALLNSAPATPAPGQVTQDPLATMENPAGQQSQDQTRAPTPIQTQQIQVQDHQPPVTPGSVPPAAAAITPGVGIGVNVGSSSTAGTVIGRCSCDEGGVIVALRRPSPTPFQGPAVVRPSGSAAGTVCSTPGPSGPGVTPPGTSLGGNGNGSGNGNGGVLAPVPIRVTRTDGLGTSVGGVVGNGAGGGIRPGNTVRSNSYPVPGQAQSQSQGQGDTAEQQPQPQPHQSQPIRPIPVLPLQLQLQLPCRCPSPVPLTDPASNTGTGTAGPSTSTTFFTPGDVSPRYMGSPVGSRSATPAPGATSPSQLWLNRSPVVRIATPPAVNKEEV</sequence>
<feature type="region of interest" description="Disordered" evidence="1">
    <location>
        <begin position="396"/>
        <end position="445"/>
    </location>
</feature>